<dbReference type="EMBL" id="VZUL01000002">
    <property type="protein sequence ID" value="KAB1086849.1"/>
    <property type="molecule type" value="Genomic_DNA"/>
</dbReference>
<evidence type="ECO:0000259" key="1">
    <source>
        <dbReference type="PROSITE" id="PS50914"/>
    </source>
</evidence>
<dbReference type="InterPro" id="IPR007055">
    <property type="entry name" value="BON_dom"/>
</dbReference>
<proteinExistence type="predicted"/>
<dbReference type="RefSeq" id="WP_151042403.1">
    <property type="nucleotide sequence ID" value="NZ_VZUL01000002.1"/>
</dbReference>
<gene>
    <name evidence="2" type="ORF">F4V91_10670</name>
</gene>
<name>A0A6A1TQR7_NEOGA</name>
<dbReference type="PROSITE" id="PS50914">
    <property type="entry name" value="BON"/>
    <property type="match status" value="1"/>
</dbReference>
<dbReference type="Proteomes" id="UP000386575">
    <property type="component" value="Unassembled WGS sequence"/>
</dbReference>
<protein>
    <submittedName>
        <fullName evidence="2">BON domain-containing protein</fullName>
    </submittedName>
</protein>
<evidence type="ECO:0000313" key="2">
    <source>
        <dbReference type="EMBL" id="KAB1086849.1"/>
    </source>
</evidence>
<organism evidence="2 3">
    <name type="scientific">Neorhizobium galegae</name>
    <name type="common">Rhizobium galegae</name>
    <dbReference type="NCBI Taxonomy" id="399"/>
    <lineage>
        <taxon>Bacteria</taxon>
        <taxon>Pseudomonadati</taxon>
        <taxon>Pseudomonadota</taxon>
        <taxon>Alphaproteobacteria</taxon>
        <taxon>Hyphomicrobiales</taxon>
        <taxon>Rhizobiaceae</taxon>
        <taxon>Rhizobium/Agrobacterium group</taxon>
        <taxon>Neorhizobium</taxon>
    </lineage>
</organism>
<sequence length="118" mass="12289">MNATADKTAAELERQVSARLAALPDVDSSMIEPHAEGTKVVLEGSVDTVFSARKAVLSAETVDGVHDVESHLTLTGNKNGASTMPLKRKPGAPAFCELGVRRVQVGMIGDCGAGQEKS</sequence>
<evidence type="ECO:0000313" key="3">
    <source>
        <dbReference type="Proteomes" id="UP000386575"/>
    </source>
</evidence>
<dbReference type="Pfam" id="PF04972">
    <property type="entry name" value="BON"/>
    <property type="match status" value="1"/>
</dbReference>
<feature type="domain" description="BON" evidence="1">
    <location>
        <begin position="8"/>
        <end position="76"/>
    </location>
</feature>
<dbReference type="Gene3D" id="3.30.1340.30">
    <property type="match status" value="1"/>
</dbReference>
<accession>A0A6A1TQR7</accession>
<comment type="caution">
    <text evidence="2">The sequence shown here is derived from an EMBL/GenBank/DDBJ whole genome shotgun (WGS) entry which is preliminary data.</text>
</comment>
<reference evidence="2 3" key="1">
    <citation type="submission" date="2019-09" db="EMBL/GenBank/DDBJ databases">
        <title>Genome sequencing of Ng87 strain.</title>
        <authorList>
            <person name="Karasev E.S."/>
            <person name="Andronov E."/>
        </authorList>
    </citation>
    <scope>NUCLEOTIDE SEQUENCE [LARGE SCALE GENOMIC DNA]</scope>
    <source>
        <strain evidence="2 3">Ng87</strain>
    </source>
</reference>
<dbReference type="AlphaFoldDB" id="A0A6A1TQR7"/>